<organism evidence="8 9">
    <name type="scientific">Corynebacterium kroppenstedtii</name>
    <dbReference type="NCBI Taxonomy" id="161879"/>
    <lineage>
        <taxon>Bacteria</taxon>
        <taxon>Bacillati</taxon>
        <taxon>Actinomycetota</taxon>
        <taxon>Actinomycetes</taxon>
        <taxon>Mycobacteriales</taxon>
        <taxon>Corynebacteriaceae</taxon>
        <taxon>Corynebacterium</taxon>
    </lineage>
</organism>
<dbReference type="NCBIfam" id="TIGR03057">
    <property type="entry name" value="xxxLxxG_by_4"/>
    <property type="match status" value="5"/>
</dbReference>
<feature type="compositionally biased region" description="Polar residues" evidence="5">
    <location>
        <begin position="531"/>
        <end position="550"/>
    </location>
</feature>
<feature type="transmembrane region" description="Helical" evidence="6">
    <location>
        <begin position="720"/>
        <end position="739"/>
    </location>
</feature>
<feature type="region of interest" description="Disordered" evidence="5">
    <location>
        <begin position="531"/>
        <end position="597"/>
    </location>
</feature>
<evidence type="ECO:0000313" key="8">
    <source>
        <dbReference type="EMBL" id="PZR06108.1"/>
    </source>
</evidence>
<dbReference type="InterPro" id="IPR051328">
    <property type="entry name" value="T7SS_ABC-Transporter"/>
</dbReference>
<evidence type="ECO:0000256" key="2">
    <source>
        <dbReference type="ARBA" id="ARBA00022692"/>
    </source>
</evidence>
<dbReference type="SUPFAM" id="SSF58104">
    <property type="entry name" value="Methyl-accepting chemotaxis protein (MCP) signaling domain"/>
    <property type="match status" value="1"/>
</dbReference>
<dbReference type="EMBL" id="QFRA01000003">
    <property type="protein sequence ID" value="PZR06108.1"/>
    <property type="molecule type" value="Genomic_DNA"/>
</dbReference>
<gene>
    <name evidence="8" type="ORF">DI525_02040</name>
</gene>
<dbReference type="PANTHER" id="PTHR43077:SF5">
    <property type="entry name" value="PHAGE INFECTION PROTEIN"/>
    <property type="match status" value="1"/>
</dbReference>
<dbReference type="Gene3D" id="1.10.287.950">
    <property type="entry name" value="Methyl-accepting chemotaxis protein"/>
    <property type="match status" value="2"/>
</dbReference>
<protein>
    <submittedName>
        <fullName evidence="8">YhgE/Pip domain-containing protein</fullName>
    </submittedName>
</protein>
<accession>A0A2W5UAZ5</accession>
<feature type="transmembrane region" description="Helical" evidence="6">
    <location>
        <begin position="617"/>
        <end position="637"/>
    </location>
</feature>
<comment type="caution">
    <text evidence="8">The sequence shown here is derived from an EMBL/GenBank/DDBJ whole genome shotgun (WGS) entry which is preliminary data.</text>
</comment>
<dbReference type="Proteomes" id="UP000249432">
    <property type="component" value="Unassembled WGS sequence"/>
</dbReference>
<evidence type="ECO:0000256" key="6">
    <source>
        <dbReference type="SAM" id="Phobius"/>
    </source>
</evidence>
<dbReference type="GO" id="GO:0140359">
    <property type="term" value="F:ABC-type transporter activity"/>
    <property type="evidence" value="ECO:0007669"/>
    <property type="project" value="InterPro"/>
</dbReference>
<feature type="transmembrane region" description="Helical" evidence="6">
    <location>
        <begin position="21"/>
        <end position="43"/>
    </location>
</feature>
<keyword evidence="3 6" id="KW-1133">Transmembrane helix</keyword>
<reference evidence="8 9" key="1">
    <citation type="submission" date="2017-08" db="EMBL/GenBank/DDBJ databases">
        <title>Infants hospitalized years apart are colonized by the same room-sourced microbial strains.</title>
        <authorList>
            <person name="Brooks B."/>
            <person name="Olm M.R."/>
            <person name="Firek B.A."/>
            <person name="Baker R."/>
            <person name="Thomas B.C."/>
            <person name="Morowitz M.J."/>
            <person name="Banfield J.F."/>
        </authorList>
    </citation>
    <scope>NUCLEOTIDE SEQUENCE [LARGE SCALE GENOMIC DNA]</scope>
    <source>
        <strain evidence="8">S2_003_000_R1_3</strain>
    </source>
</reference>
<feature type="transmembrane region" description="Helical" evidence="6">
    <location>
        <begin position="658"/>
        <end position="683"/>
    </location>
</feature>
<evidence type="ECO:0000256" key="5">
    <source>
        <dbReference type="SAM" id="MobiDB-lite"/>
    </source>
</evidence>
<dbReference type="InterPro" id="IPR017501">
    <property type="entry name" value="Phage_infect_YhgE_C"/>
</dbReference>
<dbReference type="GO" id="GO:0016020">
    <property type="term" value="C:membrane"/>
    <property type="evidence" value="ECO:0007669"/>
    <property type="project" value="UniProtKB-SubCell"/>
</dbReference>
<feature type="transmembrane region" description="Helical" evidence="6">
    <location>
        <begin position="777"/>
        <end position="796"/>
    </location>
</feature>
<proteinExistence type="predicted"/>
<dbReference type="NCBIfam" id="TIGR03061">
    <property type="entry name" value="pip_yhgE_Nterm"/>
    <property type="match status" value="1"/>
</dbReference>
<evidence type="ECO:0000256" key="1">
    <source>
        <dbReference type="ARBA" id="ARBA00004141"/>
    </source>
</evidence>
<feature type="domain" description="ABC-2 type transporter transmembrane" evidence="7">
    <location>
        <begin position="27"/>
        <end position="155"/>
    </location>
</feature>
<dbReference type="InterPro" id="IPR023908">
    <property type="entry name" value="xxxLxxG_rpt"/>
</dbReference>
<dbReference type="Pfam" id="PF12698">
    <property type="entry name" value="ABC2_membrane_3"/>
    <property type="match status" value="2"/>
</dbReference>
<dbReference type="Gene3D" id="3.40.1710.10">
    <property type="entry name" value="abc type-2 transporter like domain"/>
    <property type="match status" value="1"/>
</dbReference>
<dbReference type="RefSeq" id="WP_303734139.1">
    <property type="nucleotide sequence ID" value="NZ_CAKZHK010000007.1"/>
</dbReference>
<keyword evidence="2 6" id="KW-0812">Transmembrane</keyword>
<feature type="transmembrane region" description="Helical" evidence="6">
    <location>
        <begin position="689"/>
        <end position="713"/>
    </location>
</feature>
<evidence type="ECO:0000259" key="7">
    <source>
        <dbReference type="Pfam" id="PF12698"/>
    </source>
</evidence>
<sequence>MISGLNLGSELRRFRRSTLGRLAVAAIILIPLLYSCLYLWAFWNPFGHVEKLPVAFVNDDKGTTVEGKPLRAGDQIVDKIKDNKEVDFDFVSNDKATRGVEDGDYYFMVRLTPDFSKAVASPSGTKAEQAVIQTNYNSTNGYLATLIGQNTMREMVPIISSTLGDQVIGKVLVSMQEAGAGIAQAADASDKLQAGSNEIGDKLGDLKNGADELDSGLGTAHNGATQLAAGATKLNKGATDLSQGATTLHDKLAEANTGVNTLSEKMGEANAGSDKIHDGIGQVDSKLGEVSAGSAKLAAGANQMKEQVEQSTAPLADIDSKMGQLTGGLDKLGTVAAQVNGGIQQINGIAKQASKAQARQSDKIRAIAVQLRGLSDPTAQNVANQLDGLASQIDSQGLGKNSEGLAKVNQLSQGTSALAYQLNDPSAEFRGGINQLAQGAGPIQSKINELTNGLDQLSNGANTVASGSQQLRQEGTTPLVAASGQLSSGLGQLDEGAQKLKAGMPQAVQGSATLADGGKQLASGTTQLKDGATQLSSGTTRLQQGAQQLSDGARKLKAGSGKISTGLGELKDKLGDGAKKVPSWTTPQREASARVMSDPAKLSAKDLSGNQVFGSGLAPFFFSLAMFIGGLVTFLLLRPIQNRAVASGVAPLRAALDGLWPATLIAMLQATAIIVVTLTLVGMNVAHPWALWIFSMGVSIVFAAINQMLNVALGAGPGKVAAMALLMLQILASNGLYPVETEPKIFQWLHPVNPWTYTVNGFRQLMYGNIDERLPQAILALVLVGVICVSITALCAHRDRKWTVERLHPAIDI</sequence>
<feature type="compositionally biased region" description="Basic and acidic residues" evidence="5">
    <location>
        <begin position="569"/>
        <end position="579"/>
    </location>
</feature>
<dbReference type="InterPro" id="IPR013525">
    <property type="entry name" value="ABC2_TM"/>
</dbReference>
<dbReference type="InterPro" id="IPR017500">
    <property type="entry name" value="Phage_infect_YhgE_N"/>
</dbReference>
<evidence type="ECO:0000256" key="4">
    <source>
        <dbReference type="ARBA" id="ARBA00023136"/>
    </source>
</evidence>
<name>A0A2W5UAZ5_9CORY</name>
<evidence type="ECO:0000313" key="9">
    <source>
        <dbReference type="Proteomes" id="UP000249432"/>
    </source>
</evidence>
<comment type="subcellular location">
    <subcellularLocation>
        <location evidence="1">Membrane</location>
        <topology evidence="1">Multi-pass membrane protein</topology>
    </subcellularLocation>
</comment>
<evidence type="ECO:0000256" key="3">
    <source>
        <dbReference type="ARBA" id="ARBA00022989"/>
    </source>
</evidence>
<dbReference type="PANTHER" id="PTHR43077">
    <property type="entry name" value="TRANSPORT PERMEASE YVFS-RELATED"/>
    <property type="match status" value="1"/>
</dbReference>
<feature type="domain" description="ABC-2 type transporter transmembrane" evidence="7">
    <location>
        <begin position="608"/>
        <end position="793"/>
    </location>
</feature>
<dbReference type="AlphaFoldDB" id="A0A2W5UAZ5"/>
<keyword evidence="4 6" id="KW-0472">Membrane</keyword>
<dbReference type="NCBIfam" id="TIGR03062">
    <property type="entry name" value="pip_yhgE_Cterm"/>
    <property type="match status" value="1"/>
</dbReference>